<accession>A0A433XXC7</accession>
<sequence>MLKRVIMHLILILIVTIIFTGCTKQNEIAGSSAENKNATENSVLSVKTEQENDQANELDNRDELLRSWKQEYEGYIQKIENGQASEYDYVMASDRANGLRVLSLEDGTQDELIKQDELKQYLTESPILNGYTSKGIHFVAVVQPVRISVINQYKDAIHTVRGDNQEIELFETLDSFSYKSETGYFAIDIFVEDLLGDTQQHSINVSIMDDTSEYFPLEKPYFEGELDYLVTRYNREIPFNKNVIDGSWQLFLFETAMNQPKVFVEYDGERIELSH</sequence>
<reference evidence="1 2" key="1">
    <citation type="submission" date="2018-12" db="EMBL/GenBank/DDBJ databases">
        <authorList>
            <person name="Sun L."/>
            <person name="Chen Z."/>
        </authorList>
    </citation>
    <scope>NUCLEOTIDE SEQUENCE [LARGE SCALE GENOMIC DNA]</scope>
    <source>
        <strain evidence="1 2">DSM 15890</strain>
    </source>
</reference>
<dbReference type="PROSITE" id="PS51257">
    <property type="entry name" value="PROKAR_LIPOPROTEIN"/>
    <property type="match status" value="1"/>
</dbReference>
<dbReference type="AlphaFoldDB" id="A0A433XXC7"/>
<dbReference type="Proteomes" id="UP000279446">
    <property type="component" value="Unassembled WGS sequence"/>
</dbReference>
<keyword evidence="2" id="KW-1185">Reference proteome</keyword>
<proteinExistence type="predicted"/>
<name>A0A433XXC7_9BACL</name>
<organism evidence="1 2">
    <name type="scientific">Paenibacillus anaericanus</name>
    <dbReference type="NCBI Taxonomy" id="170367"/>
    <lineage>
        <taxon>Bacteria</taxon>
        <taxon>Bacillati</taxon>
        <taxon>Bacillota</taxon>
        <taxon>Bacilli</taxon>
        <taxon>Bacillales</taxon>
        <taxon>Paenibacillaceae</taxon>
        <taxon>Paenibacillus</taxon>
    </lineage>
</organism>
<evidence type="ECO:0000313" key="1">
    <source>
        <dbReference type="EMBL" id="RUT39515.1"/>
    </source>
</evidence>
<evidence type="ECO:0000313" key="2">
    <source>
        <dbReference type="Proteomes" id="UP000279446"/>
    </source>
</evidence>
<comment type="caution">
    <text evidence="1">The sequence shown here is derived from an EMBL/GenBank/DDBJ whole genome shotgun (WGS) entry which is preliminary data.</text>
</comment>
<evidence type="ECO:0008006" key="3">
    <source>
        <dbReference type="Google" id="ProtNLM"/>
    </source>
</evidence>
<gene>
    <name evidence="1" type="ORF">EJP82_25895</name>
</gene>
<dbReference type="OrthoDB" id="2663797at2"/>
<dbReference type="EMBL" id="RZNY01000043">
    <property type="protein sequence ID" value="RUT39515.1"/>
    <property type="molecule type" value="Genomic_DNA"/>
</dbReference>
<dbReference type="RefSeq" id="WP_127194956.1">
    <property type="nucleotide sequence ID" value="NZ_RZNY01000043.1"/>
</dbReference>
<protein>
    <recommendedName>
        <fullName evidence="3">Lipoprotein</fullName>
    </recommendedName>
</protein>